<keyword evidence="4 6" id="KW-1133">Transmembrane helix</keyword>
<reference evidence="8" key="1">
    <citation type="journal article" date="2014" name="Environ. Microbiol.">
        <title>Comparative genomics of the marine bacterial genus Glaciecola reveals the high degree of genomic diversity and genomic characteristic for cold adaptation.</title>
        <authorList>
            <person name="Qin Q.L."/>
            <person name="Xie B.B."/>
            <person name="Yu Y."/>
            <person name="Shu Y.L."/>
            <person name="Rong J.C."/>
            <person name="Zhang Y.J."/>
            <person name="Zhao D.L."/>
            <person name="Chen X.L."/>
            <person name="Zhang X.Y."/>
            <person name="Chen B."/>
            <person name="Zhou B.C."/>
            <person name="Zhang Y.Z."/>
        </authorList>
    </citation>
    <scope>NUCLEOTIDE SEQUENCE [LARGE SCALE GENOMIC DNA]</scope>
    <source>
        <strain evidence="8">ACAM 615</strain>
    </source>
</reference>
<protein>
    <recommendedName>
        <fullName evidence="9">Holin-like protein</fullName>
    </recommendedName>
</protein>
<evidence type="ECO:0000313" key="8">
    <source>
        <dbReference type="Proteomes" id="UP000006251"/>
    </source>
</evidence>
<evidence type="ECO:0000313" key="7">
    <source>
        <dbReference type="EMBL" id="GAC27815.1"/>
    </source>
</evidence>
<evidence type="ECO:0008006" key="9">
    <source>
        <dbReference type="Google" id="ProtNLM"/>
    </source>
</evidence>
<dbReference type="Pfam" id="PF03788">
    <property type="entry name" value="LrgA"/>
    <property type="match status" value="1"/>
</dbReference>
<proteinExistence type="predicted"/>
<feature type="transmembrane region" description="Helical" evidence="6">
    <location>
        <begin position="36"/>
        <end position="53"/>
    </location>
</feature>
<keyword evidence="2" id="KW-1003">Cell membrane</keyword>
<name>K6ZWY1_9ALTE</name>
<keyword evidence="5 6" id="KW-0472">Membrane</keyword>
<evidence type="ECO:0000256" key="1">
    <source>
        <dbReference type="ARBA" id="ARBA00004651"/>
    </source>
</evidence>
<evidence type="ECO:0000256" key="5">
    <source>
        <dbReference type="ARBA" id="ARBA00023136"/>
    </source>
</evidence>
<accession>K6ZWY1</accession>
<organism evidence="7 8">
    <name type="scientific">Brumicola pallidula DSM 14239 = ACAM 615</name>
    <dbReference type="NCBI Taxonomy" id="1121922"/>
    <lineage>
        <taxon>Bacteria</taxon>
        <taxon>Pseudomonadati</taxon>
        <taxon>Pseudomonadota</taxon>
        <taxon>Gammaproteobacteria</taxon>
        <taxon>Alteromonadales</taxon>
        <taxon>Alteromonadaceae</taxon>
        <taxon>Brumicola</taxon>
    </lineage>
</organism>
<evidence type="ECO:0000256" key="4">
    <source>
        <dbReference type="ARBA" id="ARBA00022989"/>
    </source>
</evidence>
<dbReference type="PANTHER" id="PTHR33931:SF2">
    <property type="entry name" value="HOLIN-LIKE PROTEIN CIDA"/>
    <property type="match status" value="1"/>
</dbReference>
<dbReference type="GO" id="GO:0005886">
    <property type="term" value="C:plasma membrane"/>
    <property type="evidence" value="ECO:0007669"/>
    <property type="project" value="UniProtKB-SubCell"/>
</dbReference>
<dbReference type="Proteomes" id="UP000006251">
    <property type="component" value="Unassembled WGS sequence"/>
</dbReference>
<evidence type="ECO:0000256" key="2">
    <source>
        <dbReference type="ARBA" id="ARBA00022475"/>
    </source>
</evidence>
<dbReference type="EMBL" id="BAEQ01000016">
    <property type="protein sequence ID" value="GAC27815.1"/>
    <property type="molecule type" value="Genomic_DNA"/>
</dbReference>
<feature type="transmembrane region" description="Helical" evidence="6">
    <location>
        <begin position="9"/>
        <end position="30"/>
    </location>
</feature>
<feature type="transmembrane region" description="Helical" evidence="6">
    <location>
        <begin position="89"/>
        <end position="111"/>
    </location>
</feature>
<dbReference type="RefSeq" id="WP_006009603.1">
    <property type="nucleotide sequence ID" value="NZ_BAEQ01000016.1"/>
</dbReference>
<dbReference type="AlphaFoldDB" id="K6ZWY1"/>
<keyword evidence="3 6" id="KW-0812">Transmembrane</keyword>
<comment type="subcellular location">
    <subcellularLocation>
        <location evidence="1">Cell membrane</location>
        <topology evidence="1">Multi-pass membrane protein</topology>
    </subcellularLocation>
</comment>
<keyword evidence="8" id="KW-1185">Reference proteome</keyword>
<gene>
    <name evidence="7" type="ORF">GPAL_0936</name>
</gene>
<dbReference type="OrthoDB" id="6322544at2"/>
<comment type="caution">
    <text evidence="7">The sequence shown here is derived from an EMBL/GenBank/DDBJ whole genome shotgun (WGS) entry which is preliminary data.</text>
</comment>
<feature type="transmembrane region" description="Helical" evidence="6">
    <location>
        <begin position="65"/>
        <end position="83"/>
    </location>
</feature>
<dbReference type="PANTHER" id="PTHR33931">
    <property type="entry name" value="HOLIN-LIKE PROTEIN CIDA-RELATED"/>
    <property type="match status" value="1"/>
</dbReference>
<sequence length="138" mass="15389">MIRTWVRGIVGFTALCCIYFISLFCVHYFLIPFPPALIGIFILLIFLLPQRKVPTALTQSARPLLAHMGLFLLPALISVLLYGDLFLQHYMALIIAVLLSTIVSLGITLWLSQRILSGVQTAEQVTASITNERKDNGE</sequence>
<evidence type="ECO:0000256" key="3">
    <source>
        <dbReference type="ARBA" id="ARBA00022692"/>
    </source>
</evidence>
<evidence type="ECO:0000256" key="6">
    <source>
        <dbReference type="SAM" id="Phobius"/>
    </source>
</evidence>
<dbReference type="InterPro" id="IPR005538">
    <property type="entry name" value="LrgA/CidA"/>
</dbReference>
<dbReference type="STRING" id="1121922.GCA_000428905_01459"/>